<proteinExistence type="predicted"/>
<evidence type="ECO:0000256" key="1">
    <source>
        <dbReference type="SAM" id="MobiDB-lite"/>
    </source>
</evidence>
<dbReference type="Pfam" id="PF19760">
    <property type="entry name" value="DUF6247"/>
    <property type="match status" value="1"/>
</dbReference>
<dbReference type="EMBL" id="PVZC01000006">
    <property type="protein sequence ID" value="PRX97148.1"/>
    <property type="molecule type" value="Genomic_DNA"/>
</dbReference>
<organism evidence="2 3">
    <name type="scientific">Allonocardiopsis opalescens</name>
    <dbReference type="NCBI Taxonomy" id="1144618"/>
    <lineage>
        <taxon>Bacteria</taxon>
        <taxon>Bacillati</taxon>
        <taxon>Actinomycetota</taxon>
        <taxon>Actinomycetes</taxon>
        <taxon>Streptosporangiales</taxon>
        <taxon>Allonocardiopsis</taxon>
    </lineage>
</organism>
<name>A0A2T0Q038_9ACTN</name>
<reference evidence="2 3" key="1">
    <citation type="submission" date="2018-03" db="EMBL/GenBank/DDBJ databases">
        <title>Genomic Encyclopedia of Archaeal and Bacterial Type Strains, Phase II (KMG-II): from individual species to whole genera.</title>
        <authorList>
            <person name="Goeker M."/>
        </authorList>
    </citation>
    <scope>NUCLEOTIDE SEQUENCE [LARGE SCALE GENOMIC DNA]</scope>
    <source>
        <strain evidence="2 3">DSM 45601</strain>
    </source>
</reference>
<protein>
    <submittedName>
        <fullName evidence="2">Uncharacterized protein</fullName>
    </submittedName>
</protein>
<accession>A0A2T0Q038</accession>
<dbReference type="Proteomes" id="UP000237846">
    <property type="component" value="Unassembled WGS sequence"/>
</dbReference>
<dbReference type="AlphaFoldDB" id="A0A2T0Q038"/>
<feature type="region of interest" description="Disordered" evidence="1">
    <location>
        <begin position="28"/>
        <end position="64"/>
    </location>
</feature>
<feature type="compositionally biased region" description="Polar residues" evidence="1">
    <location>
        <begin position="53"/>
        <end position="64"/>
    </location>
</feature>
<dbReference type="InterPro" id="IPR046214">
    <property type="entry name" value="DUF6247"/>
</dbReference>
<sequence length="64" mass="7195">MVEATESLDLTPLTAFVERWWRVAWSSSTDAAGHRAMPATAERLQRGEHVPTRSWSELRSQLGA</sequence>
<comment type="caution">
    <text evidence="2">The sequence shown here is derived from an EMBL/GenBank/DDBJ whole genome shotgun (WGS) entry which is preliminary data.</text>
</comment>
<keyword evidence="3" id="KW-1185">Reference proteome</keyword>
<evidence type="ECO:0000313" key="3">
    <source>
        <dbReference type="Proteomes" id="UP000237846"/>
    </source>
</evidence>
<gene>
    <name evidence="2" type="ORF">CLV72_106184</name>
</gene>
<evidence type="ECO:0000313" key="2">
    <source>
        <dbReference type="EMBL" id="PRX97148.1"/>
    </source>
</evidence>